<evidence type="ECO:0000313" key="2">
    <source>
        <dbReference type="Proteomes" id="UP000789366"/>
    </source>
</evidence>
<dbReference type="Proteomes" id="UP000789366">
    <property type="component" value="Unassembled WGS sequence"/>
</dbReference>
<gene>
    <name evidence="1" type="ORF">SPELUC_LOCUS3122</name>
</gene>
<name>A0ACA9L287_9GLOM</name>
<keyword evidence="2" id="KW-1185">Reference proteome</keyword>
<comment type="caution">
    <text evidence="1">The sequence shown here is derived from an EMBL/GenBank/DDBJ whole genome shotgun (WGS) entry which is preliminary data.</text>
</comment>
<protein>
    <submittedName>
        <fullName evidence="1">11054_t:CDS:1</fullName>
    </submittedName>
</protein>
<dbReference type="EMBL" id="CAJVPW010002305">
    <property type="protein sequence ID" value="CAG8503398.1"/>
    <property type="molecule type" value="Genomic_DNA"/>
</dbReference>
<organism evidence="1 2">
    <name type="scientific">Cetraspora pellucida</name>
    <dbReference type="NCBI Taxonomy" id="1433469"/>
    <lineage>
        <taxon>Eukaryota</taxon>
        <taxon>Fungi</taxon>
        <taxon>Fungi incertae sedis</taxon>
        <taxon>Mucoromycota</taxon>
        <taxon>Glomeromycotina</taxon>
        <taxon>Glomeromycetes</taxon>
        <taxon>Diversisporales</taxon>
        <taxon>Gigasporaceae</taxon>
        <taxon>Cetraspora</taxon>
    </lineage>
</organism>
<accession>A0ACA9L287</accession>
<proteinExistence type="predicted"/>
<sequence>MFTSFNIAGFAISNHLWELFRIIPANYVNNPRINSQEYPVQLWYCRVEFTLLQLAANMGGFLSALSVIYFTLFGSQKMNPWVPSISESYSSMTESHLVCSGIEANNNDIELKQIYSRRNSVETYSESSLSSFKQTLIADIDESKIQTIGYELHVEMQRIIKKELLTFRRFLGKYYLKNI</sequence>
<evidence type="ECO:0000313" key="1">
    <source>
        <dbReference type="EMBL" id="CAG8503398.1"/>
    </source>
</evidence>
<reference evidence="1" key="1">
    <citation type="submission" date="2021-06" db="EMBL/GenBank/DDBJ databases">
        <authorList>
            <person name="Kallberg Y."/>
            <person name="Tangrot J."/>
            <person name="Rosling A."/>
        </authorList>
    </citation>
    <scope>NUCLEOTIDE SEQUENCE</scope>
    <source>
        <strain evidence="1">28 12/20/2015</strain>
    </source>
</reference>